<gene>
    <name evidence="4" type="ORF">EZM97_06035</name>
</gene>
<accession>A0A4R0Z5V6</accession>
<evidence type="ECO:0000313" key="4">
    <source>
        <dbReference type="EMBL" id="TCI13830.1"/>
    </source>
</evidence>
<feature type="domain" description="CusB-like beta-barrel" evidence="3">
    <location>
        <begin position="231"/>
        <end position="313"/>
    </location>
</feature>
<dbReference type="AlphaFoldDB" id="A0A4R0Z5V6"/>
<dbReference type="Gene3D" id="2.40.50.100">
    <property type="match status" value="2"/>
</dbReference>
<dbReference type="Gene3D" id="2.40.30.170">
    <property type="match status" value="1"/>
</dbReference>
<keyword evidence="5" id="KW-1185">Reference proteome</keyword>
<reference evidence="4 5" key="1">
    <citation type="submission" date="2019-02" db="EMBL/GenBank/DDBJ databases">
        <title>Dyella amyloliquefaciens sp. nov., isolated from forest soil.</title>
        <authorList>
            <person name="Gao Z.-H."/>
            <person name="Qiu L.-H."/>
        </authorList>
    </citation>
    <scope>NUCLEOTIDE SEQUENCE [LARGE SCALE GENOMIC DNA]</scope>
    <source>
        <strain evidence="4 5">KACC 12747</strain>
    </source>
</reference>
<name>A0A4R0Z5V6_9GAMM</name>
<evidence type="ECO:0000259" key="3">
    <source>
        <dbReference type="Pfam" id="PF25954"/>
    </source>
</evidence>
<evidence type="ECO:0000313" key="5">
    <source>
        <dbReference type="Proteomes" id="UP000291822"/>
    </source>
</evidence>
<dbReference type="InterPro" id="IPR058792">
    <property type="entry name" value="Beta-barrel_RND_2"/>
</dbReference>
<comment type="similarity">
    <text evidence="1">Belongs to the membrane fusion protein (MFP) (TC 8.A.1) family.</text>
</comment>
<organism evidence="4 5">
    <name type="scientific">Dyella soli</name>
    <dbReference type="NCBI Taxonomy" id="522319"/>
    <lineage>
        <taxon>Bacteria</taxon>
        <taxon>Pseudomonadati</taxon>
        <taxon>Pseudomonadota</taxon>
        <taxon>Gammaproteobacteria</taxon>
        <taxon>Lysobacterales</taxon>
        <taxon>Rhodanobacteraceae</taxon>
        <taxon>Dyella</taxon>
    </lineage>
</organism>
<evidence type="ECO:0000259" key="2">
    <source>
        <dbReference type="Pfam" id="PF25917"/>
    </source>
</evidence>
<dbReference type="InterPro" id="IPR058625">
    <property type="entry name" value="MdtA-like_BSH"/>
</dbReference>
<dbReference type="PANTHER" id="PTHR30438:SF1">
    <property type="entry name" value="36 KDA ANTIGEN"/>
    <property type="match status" value="1"/>
</dbReference>
<sequence>MVTAVVIVVAIVVLGLWLAARPPKPMIQGMVDTDQIQVAAKVPGRLEAVMVHEGDRVKAGQLLFVLSSPELDAKLAQVQAQQVAAESQAAKARHGAQSEDIQSARSAWQASEANAALAARTVTRVANLYAEGVVSLQRRDEAVAMAKATANAAAAAKAQYEKALGGARPEDIKSAESLASQAEAGVREVAALQAELRITAPVAGEISRRNANVGEVVPPTLPVISMFEPDKLWVSLNVRENQFHGLRIGQELSGTVPALNDKRLRFKVYYIAPLGDFATWRATRESSGYDIKTFEVRVRPDNAPPELRPGMSVLFDWPT</sequence>
<dbReference type="Pfam" id="PF25954">
    <property type="entry name" value="Beta-barrel_RND_2"/>
    <property type="match status" value="1"/>
</dbReference>
<feature type="domain" description="Multidrug resistance protein MdtA-like barrel-sandwich hybrid" evidence="2">
    <location>
        <begin position="35"/>
        <end position="217"/>
    </location>
</feature>
<dbReference type="EMBL" id="SJTG01000001">
    <property type="protein sequence ID" value="TCI13830.1"/>
    <property type="molecule type" value="Genomic_DNA"/>
</dbReference>
<protein>
    <submittedName>
        <fullName evidence="4">HlyD family efflux transporter periplasmic adaptor subunit</fullName>
    </submittedName>
</protein>
<proteinExistence type="inferred from homology"/>
<dbReference type="SUPFAM" id="SSF111369">
    <property type="entry name" value="HlyD-like secretion proteins"/>
    <property type="match status" value="2"/>
</dbReference>
<comment type="caution">
    <text evidence="4">The sequence shown here is derived from an EMBL/GenBank/DDBJ whole genome shotgun (WGS) entry which is preliminary data.</text>
</comment>
<dbReference type="PANTHER" id="PTHR30438">
    <property type="entry name" value="36 KDA ANTIGEN-RELATED"/>
    <property type="match status" value="1"/>
</dbReference>
<dbReference type="Pfam" id="PF25917">
    <property type="entry name" value="BSH_RND"/>
    <property type="match status" value="1"/>
</dbReference>
<evidence type="ECO:0000256" key="1">
    <source>
        <dbReference type="ARBA" id="ARBA00009477"/>
    </source>
</evidence>
<dbReference type="Proteomes" id="UP000291822">
    <property type="component" value="Unassembled WGS sequence"/>
</dbReference>